<evidence type="ECO:0000256" key="3">
    <source>
        <dbReference type="SAM" id="MobiDB-lite"/>
    </source>
</evidence>
<dbReference type="FunCoup" id="R7UYP8">
    <property type="interactions" value="7"/>
</dbReference>
<reference evidence="7" key="1">
    <citation type="submission" date="2012-12" db="EMBL/GenBank/DDBJ databases">
        <authorList>
            <person name="Hellsten U."/>
            <person name="Grimwood J."/>
            <person name="Chapman J.A."/>
            <person name="Shapiro H."/>
            <person name="Aerts A."/>
            <person name="Otillar R.P."/>
            <person name="Terry A.Y."/>
            <person name="Boore J.L."/>
            <person name="Simakov O."/>
            <person name="Marletaz F."/>
            <person name="Cho S.-J."/>
            <person name="Edsinger-Gonzales E."/>
            <person name="Havlak P."/>
            <person name="Kuo D.-H."/>
            <person name="Larsson T."/>
            <person name="Lv J."/>
            <person name="Arendt D."/>
            <person name="Savage R."/>
            <person name="Osoegawa K."/>
            <person name="de Jong P."/>
            <person name="Lindberg D.R."/>
            <person name="Seaver E.C."/>
            <person name="Weisblat D.A."/>
            <person name="Putnam N.H."/>
            <person name="Grigoriev I.V."/>
            <person name="Rokhsar D.S."/>
        </authorList>
    </citation>
    <scope>NUCLEOTIDE SEQUENCE</scope>
    <source>
        <strain evidence="7">I ESC-2004</strain>
    </source>
</reference>
<evidence type="ECO:0000259" key="4">
    <source>
        <dbReference type="Pfam" id="PF21773"/>
    </source>
</evidence>
<feature type="domain" description="ODAD1 central coiled coil region" evidence="4">
    <location>
        <begin position="130"/>
        <end position="414"/>
    </location>
</feature>
<evidence type="ECO:0000313" key="6">
    <source>
        <dbReference type="EnsemblMetazoa" id="CapteP158042"/>
    </source>
</evidence>
<keyword evidence="7" id="KW-1185">Reference proteome</keyword>
<evidence type="ECO:0000256" key="1">
    <source>
        <dbReference type="ARBA" id="ARBA00023054"/>
    </source>
</evidence>
<feature type="compositionally biased region" description="Basic residues" evidence="3">
    <location>
        <begin position="533"/>
        <end position="543"/>
    </location>
</feature>
<dbReference type="PANTHER" id="PTHR21694:SF35">
    <property type="entry name" value="OUTER DYNEIN ARM-DOCKING COMPLEX SUBUNIT 1"/>
    <property type="match status" value="1"/>
</dbReference>
<dbReference type="AlphaFoldDB" id="R7UYP8"/>
<dbReference type="EnsemblMetazoa" id="CapteT158042">
    <property type="protein sequence ID" value="CapteP158042"/>
    <property type="gene ID" value="CapteG158042"/>
</dbReference>
<accession>R7UYP8</accession>
<organism evidence="5">
    <name type="scientific">Capitella teleta</name>
    <name type="common">Polychaete worm</name>
    <dbReference type="NCBI Taxonomy" id="283909"/>
    <lineage>
        <taxon>Eukaryota</taxon>
        <taxon>Metazoa</taxon>
        <taxon>Spiralia</taxon>
        <taxon>Lophotrochozoa</taxon>
        <taxon>Annelida</taxon>
        <taxon>Polychaeta</taxon>
        <taxon>Sedentaria</taxon>
        <taxon>Scolecida</taxon>
        <taxon>Capitellidae</taxon>
        <taxon>Capitella</taxon>
    </lineage>
</organism>
<feature type="region of interest" description="Disordered" evidence="3">
    <location>
        <begin position="62"/>
        <end position="86"/>
    </location>
</feature>
<feature type="coiled-coil region" evidence="2">
    <location>
        <begin position="153"/>
        <end position="233"/>
    </location>
</feature>
<evidence type="ECO:0000313" key="5">
    <source>
        <dbReference type="EMBL" id="ELU09042.1"/>
    </source>
</evidence>
<dbReference type="InterPro" id="IPR049258">
    <property type="entry name" value="ODAD1_CC"/>
</dbReference>
<feature type="coiled-coil region" evidence="2">
    <location>
        <begin position="26"/>
        <end position="60"/>
    </location>
</feature>
<sequence length="543" mass="63501">MADREMEYQKLCRQYRLMENDRKAYCQESQDQIKRQRSEIEVLEGEQEEILKNMRLIESRSNQNKDDRNCESLGDLGRKKGDVETSITEERKLHQELDAEIREWEKKLRKTHKNMGGVHMSAAHTHKVSKDVRKMENQLQLSNNSFCKALEVNRKLREEIDDLRVERKRFDQLHKKLDKQRQGLQQEIGEVIDQSTQAYDARDEAQAKMLFLKDKADKDLHQHNSEMKELVRIIDHDRNQREFMNTKGKELQEDALSVAWRQKKEAIEAEKKKASQTDSVESYETAFRRIQEITGEDDIDLLVKRFIEVEDRNFALFNYVNEQNNEKEMLEEQILQVKEDCDCFQKQGVELEAQRQQILKSLEERQVSASHNADESDEKYKEVKKIQDQLKAGIGSLFNKISCDRSAIDDMLGSTQGVSTGNMLQYLGVIEERTNQLLLMQAYLAKDKDYDEYIRKQPCLLGDGPQQAQPQPSFAAPTLADEYGSGSSEESDDESQPMTRNELTNKALRSVKKREQAMKRDVFKYDLSDAREKTKKKDKGKKH</sequence>
<reference evidence="5 7" key="2">
    <citation type="journal article" date="2013" name="Nature">
        <title>Insights into bilaterian evolution from three spiralian genomes.</title>
        <authorList>
            <person name="Simakov O."/>
            <person name="Marletaz F."/>
            <person name="Cho S.J."/>
            <person name="Edsinger-Gonzales E."/>
            <person name="Havlak P."/>
            <person name="Hellsten U."/>
            <person name="Kuo D.H."/>
            <person name="Larsson T."/>
            <person name="Lv J."/>
            <person name="Arendt D."/>
            <person name="Savage R."/>
            <person name="Osoegawa K."/>
            <person name="de Jong P."/>
            <person name="Grimwood J."/>
            <person name="Chapman J.A."/>
            <person name="Shapiro H."/>
            <person name="Aerts A."/>
            <person name="Otillar R.P."/>
            <person name="Terry A.Y."/>
            <person name="Boore J.L."/>
            <person name="Grigoriev I.V."/>
            <person name="Lindberg D.R."/>
            <person name="Seaver E.C."/>
            <person name="Weisblat D.A."/>
            <person name="Putnam N.H."/>
            <person name="Rokhsar D.S."/>
        </authorList>
    </citation>
    <scope>NUCLEOTIDE SEQUENCE</scope>
    <source>
        <strain evidence="5 7">I ESC-2004</strain>
    </source>
</reference>
<dbReference type="EMBL" id="KB298595">
    <property type="protein sequence ID" value="ELU09042.1"/>
    <property type="molecule type" value="Genomic_DNA"/>
</dbReference>
<reference evidence="6" key="3">
    <citation type="submission" date="2015-06" db="UniProtKB">
        <authorList>
            <consortium name="EnsemblMetazoa"/>
        </authorList>
    </citation>
    <scope>IDENTIFICATION</scope>
</reference>
<keyword evidence="1 2" id="KW-0175">Coiled coil</keyword>
<dbReference type="GO" id="GO:0036158">
    <property type="term" value="P:outer dynein arm assembly"/>
    <property type="evidence" value="ECO:0007669"/>
    <property type="project" value="TreeGrafter"/>
</dbReference>
<dbReference type="Proteomes" id="UP000014760">
    <property type="component" value="Unassembled WGS sequence"/>
</dbReference>
<dbReference type="PANTHER" id="PTHR21694">
    <property type="entry name" value="COILED-COIL DOMAIN-CONTAINING PROTEIN 63"/>
    <property type="match status" value="1"/>
</dbReference>
<dbReference type="InterPro" id="IPR051876">
    <property type="entry name" value="ODA-DC/CCD"/>
</dbReference>
<name>R7UYP8_CAPTE</name>
<dbReference type="OMA" id="CYKDTIC"/>
<evidence type="ECO:0000256" key="2">
    <source>
        <dbReference type="SAM" id="Coils"/>
    </source>
</evidence>
<evidence type="ECO:0000313" key="7">
    <source>
        <dbReference type="Proteomes" id="UP000014760"/>
    </source>
</evidence>
<feature type="compositionally biased region" description="Basic and acidic residues" evidence="3">
    <location>
        <begin position="513"/>
        <end position="532"/>
    </location>
</feature>
<dbReference type="HOGENOM" id="CLU_027546_3_1_1"/>
<dbReference type="GO" id="GO:0003341">
    <property type="term" value="P:cilium movement"/>
    <property type="evidence" value="ECO:0007669"/>
    <property type="project" value="TreeGrafter"/>
</dbReference>
<dbReference type="GO" id="GO:0005930">
    <property type="term" value="C:axoneme"/>
    <property type="evidence" value="ECO:0007669"/>
    <property type="project" value="TreeGrafter"/>
</dbReference>
<dbReference type="Pfam" id="PF21773">
    <property type="entry name" value="ODAD1_CC"/>
    <property type="match status" value="1"/>
</dbReference>
<dbReference type="EMBL" id="AMQN01006536">
    <property type="status" value="NOT_ANNOTATED_CDS"/>
    <property type="molecule type" value="Genomic_DNA"/>
</dbReference>
<feature type="coiled-coil region" evidence="2">
    <location>
        <begin position="320"/>
        <end position="347"/>
    </location>
</feature>
<feature type="region of interest" description="Disordered" evidence="3">
    <location>
        <begin position="461"/>
        <end position="543"/>
    </location>
</feature>
<dbReference type="OrthoDB" id="6766775at2759"/>
<gene>
    <name evidence="5" type="ORF">CAPTEDRAFT_158042</name>
</gene>
<feature type="compositionally biased region" description="Low complexity" evidence="3">
    <location>
        <begin position="465"/>
        <end position="488"/>
    </location>
</feature>
<protein>
    <recommendedName>
        <fullName evidence="4">ODAD1 central coiled coil region domain-containing protein</fullName>
    </recommendedName>
</protein>
<proteinExistence type="predicted"/>
<feature type="coiled-coil region" evidence="2">
    <location>
        <begin position="87"/>
        <end position="114"/>
    </location>
</feature>
<dbReference type="STRING" id="283909.R7UYP8"/>